<dbReference type="VEuPathDB" id="CryptoDB:Vbra_6715"/>
<dbReference type="EMBL" id="CDMY01000033">
    <property type="protein sequence ID" value="CEL91961.1"/>
    <property type="molecule type" value="Genomic_DNA"/>
</dbReference>
<sequence length="310" mass="34650">MTTDGRATDKVGVPTCHIEERRGERRFDGVFRWLDTLCRAARTGLSPRIPLIVSPTSSHGGGGQMHRCLHFIFRESLYSSKAAPGHRRLVLPSSGAVVRWGEVSYVAMTPLGEEWVGVVRLFGWTKGESKETNQLVYGGFKLLKRDPNAPPAPHTRRTCRDGPPPAELSYHERVENYERVKARIEMELGIAPPKWQPQTRVVWRHRELHPSPRPTAPQHSYREGEELVDVLRRITRCIADYILYRSGPCINLPMMCRGQGACGEDIKRTTAITSSPVCGMRGLIGGSWGSCIGARVRCTRQVIASVLCLS</sequence>
<dbReference type="Proteomes" id="UP000041254">
    <property type="component" value="Unassembled WGS sequence"/>
</dbReference>
<organism evidence="2 3">
    <name type="scientific">Vitrella brassicaformis (strain CCMP3155)</name>
    <dbReference type="NCBI Taxonomy" id="1169540"/>
    <lineage>
        <taxon>Eukaryota</taxon>
        <taxon>Sar</taxon>
        <taxon>Alveolata</taxon>
        <taxon>Colpodellida</taxon>
        <taxon>Vitrellaceae</taxon>
        <taxon>Vitrella</taxon>
    </lineage>
</organism>
<keyword evidence="3" id="KW-1185">Reference proteome</keyword>
<evidence type="ECO:0000313" key="3">
    <source>
        <dbReference type="Proteomes" id="UP000041254"/>
    </source>
</evidence>
<feature type="region of interest" description="Disordered" evidence="1">
    <location>
        <begin position="146"/>
        <end position="168"/>
    </location>
</feature>
<reference evidence="2 3" key="1">
    <citation type="submission" date="2014-11" db="EMBL/GenBank/DDBJ databases">
        <authorList>
            <person name="Zhu J."/>
            <person name="Qi W."/>
            <person name="Song R."/>
        </authorList>
    </citation>
    <scope>NUCLEOTIDE SEQUENCE [LARGE SCALE GENOMIC DNA]</scope>
</reference>
<accession>A0A0G4E9T8</accession>
<evidence type="ECO:0000256" key="1">
    <source>
        <dbReference type="SAM" id="MobiDB-lite"/>
    </source>
</evidence>
<proteinExistence type="predicted"/>
<protein>
    <submittedName>
        <fullName evidence="2">Uncharacterized protein</fullName>
    </submittedName>
</protein>
<gene>
    <name evidence="2" type="ORF">Vbra_6715</name>
</gene>
<dbReference type="AlphaFoldDB" id="A0A0G4E9T8"/>
<evidence type="ECO:0000313" key="2">
    <source>
        <dbReference type="EMBL" id="CEL91961.1"/>
    </source>
</evidence>
<dbReference type="InParanoid" id="A0A0G4E9T8"/>
<name>A0A0G4E9T8_VITBC</name>